<sequence>MSTHGADAPTAGHRSAEPESLAQLRGDCARMSERWPRTAHGAAPRAAASERPRGVHVPERSAHLLDGMSDYGD</sequence>
<feature type="compositionally biased region" description="Basic and acidic residues" evidence="1">
    <location>
        <begin position="48"/>
        <end position="63"/>
    </location>
</feature>
<feature type="compositionally biased region" description="Basic and acidic residues" evidence="1">
    <location>
        <begin position="27"/>
        <end position="36"/>
    </location>
</feature>
<accession>A0ABU2NZT5</accession>
<protein>
    <submittedName>
        <fullName evidence="2">Uncharacterized protein</fullName>
    </submittedName>
</protein>
<dbReference type="Proteomes" id="UP001183414">
    <property type="component" value="Unassembled WGS sequence"/>
</dbReference>
<comment type="caution">
    <text evidence="2">The sequence shown here is derived from an EMBL/GenBank/DDBJ whole genome shotgun (WGS) entry which is preliminary data.</text>
</comment>
<organism evidence="2 3">
    <name type="scientific">Streptomyces hazeniae</name>
    <dbReference type="NCBI Taxonomy" id="3075538"/>
    <lineage>
        <taxon>Bacteria</taxon>
        <taxon>Bacillati</taxon>
        <taxon>Actinomycetota</taxon>
        <taxon>Actinomycetes</taxon>
        <taxon>Kitasatosporales</taxon>
        <taxon>Streptomycetaceae</taxon>
        <taxon>Streptomyces</taxon>
    </lineage>
</organism>
<feature type="compositionally biased region" description="Low complexity" evidence="1">
    <location>
        <begin position="38"/>
        <end position="47"/>
    </location>
</feature>
<dbReference type="RefSeq" id="WP_311676084.1">
    <property type="nucleotide sequence ID" value="NZ_JAVREQ010000039.1"/>
</dbReference>
<reference evidence="3" key="1">
    <citation type="submission" date="2023-07" db="EMBL/GenBank/DDBJ databases">
        <title>30 novel species of actinomycetes from the DSMZ collection.</title>
        <authorList>
            <person name="Nouioui I."/>
        </authorList>
    </citation>
    <scope>NUCLEOTIDE SEQUENCE [LARGE SCALE GENOMIC DNA]</scope>
    <source>
        <strain evidence="3">DSM 42041</strain>
    </source>
</reference>
<gene>
    <name evidence="2" type="ORF">RM572_27455</name>
</gene>
<evidence type="ECO:0000313" key="3">
    <source>
        <dbReference type="Proteomes" id="UP001183414"/>
    </source>
</evidence>
<feature type="region of interest" description="Disordered" evidence="1">
    <location>
        <begin position="1"/>
        <end position="73"/>
    </location>
</feature>
<name>A0ABU2NZT5_9ACTN</name>
<evidence type="ECO:0000313" key="2">
    <source>
        <dbReference type="EMBL" id="MDT0382501.1"/>
    </source>
</evidence>
<dbReference type="EMBL" id="JAVREQ010000039">
    <property type="protein sequence ID" value="MDT0382501.1"/>
    <property type="molecule type" value="Genomic_DNA"/>
</dbReference>
<proteinExistence type="predicted"/>
<keyword evidence="3" id="KW-1185">Reference proteome</keyword>
<evidence type="ECO:0000256" key="1">
    <source>
        <dbReference type="SAM" id="MobiDB-lite"/>
    </source>
</evidence>